<dbReference type="GeneID" id="25362673"/>
<proteinExistence type="predicted"/>
<dbReference type="InParanoid" id="A0A074YLH0"/>
<reference evidence="1 2" key="1">
    <citation type="journal article" date="2014" name="BMC Genomics">
        <title>Genome sequencing of four Aureobasidium pullulans varieties: biotechnological potential, stress tolerance, and description of new species.</title>
        <authorList>
            <person name="Gostin Ar C."/>
            <person name="Ohm R.A."/>
            <person name="Kogej T."/>
            <person name="Sonjak S."/>
            <person name="Turk M."/>
            <person name="Zajc J."/>
            <person name="Zalar P."/>
            <person name="Grube M."/>
            <person name="Sun H."/>
            <person name="Han J."/>
            <person name="Sharma A."/>
            <person name="Chiniquy J."/>
            <person name="Ngan C.Y."/>
            <person name="Lipzen A."/>
            <person name="Barry K."/>
            <person name="Grigoriev I.V."/>
            <person name="Gunde-Cimerman N."/>
        </authorList>
    </citation>
    <scope>NUCLEOTIDE SEQUENCE [LARGE SCALE GENOMIC DNA]</scope>
    <source>
        <strain evidence="1 2">EXF-2481</strain>
    </source>
</reference>
<name>A0A074YLH0_AURSE</name>
<organism evidence="1 2">
    <name type="scientific">Aureobasidium subglaciale (strain EXF-2481)</name>
    <name type="common">Aureobasidium pullulans var. subglaciale</name>
    <dbReference type="NCBI Taxonomy" id="1043005"/>
    <lineage>
        <taxon>Eukaryota</taxon>
        <taxon>Fungi</taxon>
        <taxon>Dikarya</taxon>
        <taxon>Ascomycota</taxon>
        <taxon>Pezizomycotina</taxon>
        <taxon>Dothideomycetes</taxon>
        <taxon>Dothideomycetidae</taxon>
        <taxon>Dothideales</taxon>
        <taxon>Saccotheciaceae</taxon>
        <taxon>Aureobasidium</taxon>
    </lineage>
</organism>
<protein>
    <submittedName>
        <fullName evidence="1">Uncharacterized protein</fullName>
    </submittedName>
</protein>
<gene>
    <name evidence="1" type="ORF">AUEXF2481DRAFT_229573</name>
</gene>
<keyword evidence="2" id="KW-1185">Reference proteome</keyword>
<accession>A0A074YLH0</accession>
<dbReference type="RefSeq" id="XP_013343653.1">
    <property type="nucleotide sequence ID" value="XM_013488199.1"/>
</dbReference>
<dbReference type="HOGENOM" id="CLU_1414909_0_0_1"/>
<dbReference type="EMBL" id="KL584760">
    <property type="protein sequence ID" value="KEQ94967.1"/>
    <property type="molecule type" value="Genomic_DNA"/>
</dbReference>
<dbReference type="AlphaFoldDB" id="A0A074YLH0"/>
<sequence>MAGYCGLLKGGGGRGARMTLGERRIILGGQLCGHGRRWRYLRLLTTKACCWRNCSIAFGVAKGGAILVPAKRLGSKRHSRHWPCTNTDLDPPTCGTSSTLWTLDMQHAFVVPLRPFTCCLCSQAHMSREADHHVLTLQSGLRAPSATVSWLRNGIKLLLKPHRTLSHVGLYLHSQHLILANTSPRLFRSLHP</sequence>
<evidence type="ECO:0000313" key="1">
    <source>
        <dbReference type="EMBL" id="KEQ94967.1"/>
    </source>
</evidence>
<evidence type="ECO:0000313" key="2">
    <source>
        <dbReference type="Proteomes" id="UP000030641"/>
    </source>
</evidence>
<dbReference type="Proteomes" id="UP000030641">
    <property type="component" value="Unassembled WGS sequence"/>
</dbReference>